<dbReference type="PROSITE" id="PS51679">
    <property type="entry name" value="SAM_MT_C5"/>
    <property type="match status" value="1"/>
</dbReference>
<dbReference type="GO" id="GO:0032259">
    <property type="term" value="P:methylation"/>
    <property type="evidence" value="ECO:0007669"/>
    <property type="project" value="UniProtKB-KW"/>
</dbReference>
<comment type="similarity">
    <text evidence="6">Belongs to the class I-like SAM-binding methyltransferase superfamily. C5-methyltransferase family.</text>
</comment>
<name>A0A387BCP4_9LACT</name>
<evidence type="ECO:0000256" key="4">
    <source>
        <dbReference type="ARBA" id="ARBA00022691"/>
    </source>
</evidence>
<keyword evidence="3 6" id="KW-0808">Transferase</keyword>
<dbReference type="EMBL" id="CP032627">
    <property type="protein sequence ID" value="AYF99781.1"/>
    <property type="molecule type" value="Genomic_DNA"/>
</dbReference>
<feature type="active site" evidence="6">
    <location>
        <position position="78"/>
    </location>
</feature>
<evidence type="ECO:0000313" key="7">
    <source>
        <dbReference type="EMBL" id="AYF99781.1"/>
    </source>
</evidence>
<dbReference type="Proteomes" id="UP000269374">
    <property type="component" value="Chromosome"/>
</dbReference>
<protein>
    <recommendedName>
        <fullName evidence="1">DNA (cytosine-5-)-methyltransferase</fullName>
        <ecNumber evidence="1">2.1.1.37</ecNumber>
    </recommendedName>
</protein>
<dbReference type="PANTHER" id="PTHR10629:SF52">
    <property type="entry name" value="DNA (CYTOSINE-5)-METHYLTRANSFERASE 1"/>
    <property type="match status" value="1"/>
</dbReference>
<dbReference type="GO" id="GO:0003886">
    <property type="term" value="F:DNA (cytosine-5-)-methyltransferase activity"/>
    <property type="evidence" value="ECO:0007669"/>
    <property type="project" value="UniProtKB-EC"/>
</dbReference>
<dbReference type="Gene3D" id="3.40.50.150">
    <property type="entry name" value="Vaccinia Virus protein VP39"/>
    <property type="match status" value="1"/>
</dbReference>
<evidence type="ECO:0000256" key="3">
    <source>
        <dbReference type="ARBA" id="ARBA00022679"/>
    </source>
</evidence>
<dbReference type="EC" id="2.1.1.37" evidence="1"/>
<keyword evidence="8" id="KW-1185">Reference proteome</keyword>
<dbReference type="InterPro" id="IPR050390">
    <property type="entry name" value="C5-Methyltransferase"/>
</dbReference>
<dbReference type="KEGG" id="lact:D7I46_00970"/>
<evidence type="ECO:0000256" key="1">
    <source>
        <dbReference type="ARBA" id="ARBA00011975"/>
    </source>
</evidence>
<dbReference type="AlphaFoldDB" id="A0A387BCP4"/>
<dbReference type="Pfam" id="PF00145">
    <property type="entry name" value="DNA_methylase"/>
    <property type="match status" value="1"/>
</dbReference>
<proteinExistence type="inferred from homology"/>
<keyword evidence="2 6" id="KW-0489">Methyltransferase</keyword>
<dbReference type="GO" id="GO:0009307">
    <property type="term" value="P:DNA restriction-modification system"/>
    <property type="evidence" value="ECO:0007669"/>
    <property type="project" value="UniProtKB-KW"/>
</dbReference>
<dbReference type="PANTHER" id="PTHR10629">
    <property type="entry name" value="CYTOSINE-SPECIFIC METHYLTRANSFERASE"/>
    <property type="match status" value="1"/>
</dbReference>
<reference evidence="7 8" key="1">
    <citation type="submission" date="2018-09" db="EMBL/GenBank/DDBJ databases">
        <title>Genome sequencing of strain 1JSPR-7.</title>
        <authorList>
            <person name="Heo J."/>
            <person name="Kim S.-J."/>
            <person name="Kwon S.-W."/>
        </authorList>
    </citation>
    <scope>NUCLEOTIDE SEQUENCE [LARGE SCALE GENOMIC DNA]</scope>
    <source>
        <strain evidence="7 8">1JSPR-7</strain>
    </source>
</reference>
<evidence type="ECO:0000256" key="6">
    <source>
        <dbReference type="PROSITE-ProRule" id="PRU01016"/>
    </source>
</evidence>
<evidence type="ECO:0000313" key="8">
    <source>
        <dbReference type="Proteomes" id="UP000269374"/>
    </source>
</evidence>
<dbReference type="SUPFAM" id="SSF53335">
    <property type="entry name" value="S-adenosyl-L-methionine-dependent methyltransferases"/>
    <property type="match status" value="1"/>
</dbReference>
<dbReference type="REBASE" id="272790">
    <property type="entry name" value="M.Lsp7ORF970P"/>
</dbReference>
<accession>A0A387BCP4</accession>
<dbReference type="InterPro" id="IPR001525">
    <property type="entry name" value="C5_MeTfrase"/>
</dbReference>
<dbReference type="GO" id="GO:0044027">
    <property type="term" value="P:negative regulation of gene expression via chromosomal CpG island methylation"/>
    <property type="evidence" value="ECO:0007669"/>
    <property type="project" value="TreeGrafter"/>
</dbReference>
<dbReference type="OrthoDB" id="9813719at2"/>
<keyword evidence="5" id="KW-0680">Restriction system</keyword>
<keyword evidence="4 6" id="KW-0949">S-adenosyl-L-methionine</keyword>
<dbReference type="InterPro" id="IPR029063">
    <property type="entry name" value="SAM-dependent_MTases_sf"/>
</dbReference>
<organism evidence="7 8">
    <name type="scientific">Lactococcus allomyrinae</name>
    <dbReference type="NCBI Taxonomy" id="2419773"/>
    <lineage>
        <taxon>Bacteria</taxon>
        <taxon>Bacillati</taxon>
        <taxon>Bacillota</taxon>
        <taxon>Bacilli</taxon>
        <taxon>Lactobacillales</taxon>
        <taxon>Streptococcaceae</taxon>
        <taxon>Lactococcus</taxon>
    </lineage>
</organism>
<evidence type="ECO:0000256" key="2">
    <source>
        <dbReference type="ARBA" id="ARBA00022603"/>
    </source>
</evidence>
<sequence length="505" mass="55924">MRELIIDNFAGGGGASTGIEMAIGRSVDVAINHDPNAIAMHKVNHPTTRHYCEDVFQVDPHEATRGLPVALCWFSPDCKHFSKAKGSTPVSKKIRGLAWVAVKWAKAVKPRVIILENVEEFRTWGPLIETEKGLFPDPAHKGETFEEFKYELEKCGYIVEFKELRACDYGAPTTRKRLFLIARSDGKLIVFPEATHAPKDTLEVLSGLKLPYHSAAECIDWNIPGQSIFDRKKPLAENTMKRIARGLQKFVIHNPNPFIVRIGQTGFGGDRLSYSLEQSLTTITTKAEHCLVTPTIMVNTSGHPGSSVTEPLKTITTGGHQALIQTSWIKEDYSKSTGTDISKPVGTITAQSVHQGVMSAFLCKHYGGNYQGAGIDVRNPTDTITQVDHHALVEAFLIKYYGSDTGQSLNDPLHTIPTKDRFGLVRIENQDYRIVDITMRMLQPHELSKAQGLPEDYIIDRDPEGNKVSKAVQTARIGNMVVPQCAEALVRANLPELCQTTQNSN</sequence>
<dbReference type="PRINTS" id="PR00105">
    <property type="entry name" value="C5METTRFRASE"/>
</dbReference>
<evidence type="ECO:0000256" key="5">
    <source>
        <dbReference type="ARBA" id="ARBA00022747"/>
    </source>
</evidence>
<gene>
    <name evidence="7" type="ORF">D7I46_00970</name>
</gene>
<dbReference type="GO" id="GO:0003677">
    <property type="term" value="F:DNA binding"/>
    <property type="evidence" value="ECO:0007669"/>
    <property type="project" value="TreeGrafter"/>
</dbReference>
<dbReference type="RefSeq" id="WP_120771170.1">
    <property type="nucleotide sequence ID" value="NZ_CP032627.1"/>
</dbReference>